<name>A0A4Y5TXR2_9CAUD</name>
<feature type="coiled-coil region" evidence="1">
    <location>
        <begin position="151"/>
        <end position="178"/>
    </location>
</feature>
<gene>
    <name evidence="2" type="ORF">2L372D_214</name>
</gene>
<keyword evidence="1" id="KW-0175">Coiled coil</keyword>
<reference evidence="2 3" key="1">
    <citation type="submission" date="2019-04" db="EMBL/GenBank/DDBJ databases">
        <title>Nine Novel Phages from a Plateau Lake in Southwest China Provide Insights into Aeromonas Phage Diversity.</title>
        <authorList>
            <person name="Xiao W."/>
            <person name="Bai M."/>
            <person name="Wang Y."/>
            <person name="Cui X."/>
        </authorList>
    </citation>
    <scope>NUCLEOTIDE SEQUENCE [LARGE SCALE GENOMIC DNA]</scope>
</reference>
<proteinExistence type="predicted"/>
<protein>
    <submittedName>
        <fullName evidence="2">Uncharacterized protein</fullName>
    </submittedName>
</protein>
<dbReference type="Proteomes" id="UP000316128">
    <property type="component" value="Segment"/>
</dbReference>
<dbReference type="EMBL" id="MK804893">
    <property type="protein sequence ID" value="QDB74128.1"/>
    <property type="molecule type" value="Genomic_DNA"/>
</dbReference>
<evidence type="ECO:0000313" key="3">
    <source>
        <dbReference type="Proteomes" id="UP000316128"/>
    </source>
</evidence>
<sequence>MNKDKVYETLMNQSSSCSYYLRCVVECVEQIKHTKTKLENMVRHQETYENKSYILHHKGLWDNYTLDLDTLTELTLEFKTQFDKAVESGKYLDVNFCKIKHKDECPESDVDQFGWDEENNDIYVYEWDCYEGFHHYGELWAIVVTDKMTGNVEDTLTYKTLQKQLEHLERDLKNNIEYCKLFE</sequence>
<evidence type="ECO:0000256" key="1">
    <source>
        <dbReference type="SAM" id="Coils"/>
    </source>
</evidence>
<keyword evidence="3" id="KW-1185">Reference proteome</keyword>
<evidence type="ECO:0000313" key="2">
    <source>
        <dbReference type="EMBL" id="QDB74128.1"/>
    </source>
</evidence>
<organism evidence="2 3">
    <name type="scientific">Aeromonas phage 2L372D</name>
    <dbReference type="NCBI Taxonomy" id="2588097"/>
    <lineage>
        <taxon>Viruses</taxon>
        <taxon>Duplodnaviria</taxon>
        <taxon>Heunggongvirae</taxon>
        <taxon>Uroviricota</taxon>
        <taxon>Caudoviricetes</taxon>
        <taxon>Plateaulakevirus</taxon>
        <taxon>Plateaulakevirus pv2L372D</taxon>
    </lineage>
</organism>
<accession>A0A4Y5TXR2</accession>